<dbReference type="EMBL" id="NHTK01005166">
    <property type="protein sequence ID" value="PPQ82407.1"/>
    <property type="molecule type" value="Genomic_DNA"/>
</dbReference>
<dbReference type="AlphaFoldDB" id="A0A409WV98"/>
<dbReference type="STRING" id="181874.A0A409WV98"/>
<gene>
    <name evidence="2" type="ORF">CVT24_002290</name>
</gene>
<organism evidence="2 3">
    <name type="scientific">Panaeolus cyanescens</name>
    <dbReference type="NCBI Taxonomy" id="181874"/>
    <lineage>
        <taxon>Eukaryota</taxon>
        <taxon>Fungi</taxon>
        <taxon>Dikarya</taxon>
        <taxon>Basidiomycota</taxon>
        <taxon>Agaricomycotina</taxon>
        <taxon>Agaricomycetes</taxon>
        <taxon>Agaricomycetidae</taxon>
        <taxon>Agaricales</taxon>
        <taxon>Agaricineae</taxon>
        <taxon>Galeropsidaceae</taxon>
        <taxon>Panaeolus</taxon>
    </lineage>
</organism>
<dbReference type="OrthoDB" id="3270336at2759"/>
<feature type="compositionally biased region" description="Basic and acidic residues" evidence="1">
    <location>
        <begin position="649"/>
        <end position="661"/>
    </location>
</feature>
<feature type="region of interest" description="Disordered" evidence="1">
    <location>
        <begin position="646"/>
        <end position="670"/>
    </location>
</feature>
<protein>
    <submittedName>
        <fullName evidence="2">Uncharacterized protein</fullName>
    </submittedName>
</protein>
<keyword evidence="3" id="KW-1185">Reference proteome</keyword>
<evidence type="ECO:0000313" key="2">
    <source>
        <dbReference type="EMBL" id="PPQ82407.1"/>
    </source>
</evidence>
<evidence type="ECO:0000256" key="1">
    <source>
        <dbReference type="SAM" id="MobiDB-lite"/>
    </source>
</evidence>
<dbReference type="Proteomes" id="UP000284842">
    <property type="component" value="Unassembled WGS sequence"/>
</dbReference>
<sequence>MANPSNPLPWIEPIIDPLPDVSLSTFKPHYAGTTAPPLDKSNGRVYKIDGNIYYSPNCSRDGIREPTFYASSSALVRDPYVDKVKEFMKPFTWCSSRTTYLVFMPTFLDMYSPPLTALGRNLPIRRSSRGFFLDAEQVLSMTRTEFELLNIIEDIAEFFQVHDTGPVVPTALSFEMFFESRKLAQNAVERSRDWFAVWVGLMAYHVAIAEITTKDDQRPDEPPTWWRVLSRKGSHSPDMISSLRMTALGGFHNCDRVGTFLDVLDPPARQPSVDFFHHFKVPVFYAWGTAEAVMGLKNPELGRLAPLPEQLQAVASYLIIEPSLSGDFMEPWLKHKERVKERRLKRIKTETEKQRSIRLNREANPRTSKVPIYVWQNLVGILVCCPSDEDSVLGYGENQRVYNSIDNEWDCSTYFGELGEDEAAAMEEVDIMVAEPSCVGFDMQESLYRNLGKGLDDLHREMGLDVPLGGKGSVNVEVGTSVGPSSKVAGGRKFITPPSVIPKGAMRPSSSLIRTTGWSCPTNSGTFIADKYGQYQLHEFEMVDLLLRFAGFRVPLRFPSSIMVSPRSSFDSMTRDLGSLGDESFFQSPVGTLALDFWNDICNASPPNAAFWDLSAVNQKLRESARLRLFRSLEVPTIGRELEPSDVFPELKKPKKPRETTGPRPPPPATHETMFILDFGSFSTVPWRFAVFGVVEMLMVCRFPPDVSEQDILQDFVSRGITCQTLLPVNSLPIQLPPPLASVPLRLSGHMFTEADYRAYEDHARALLLNPHIARAALLAGGILWRVALKFSASISLVTNGPVRQEASFSYPAANGCYVHDGLHLEEANVLCGLYYIYKTPLHREKVSWFPLCSTWKAKASLPSWSEPHERFFDKTEEKWKDLEHNQPLSASRWGALITQASSVRRADRFIVEQSTSFWDAFRRSRGSSGSR</sequence>
<reference evidence="2 3" key="1">
    <citation type="journal article" date="2018" name="Evol. Lett.">
        <title>Horizontal gene cluster transfer increased hallucinogenic mushroom diversity.</title>
        <authorList>
            <person name="Reynolds H.T."/>
            <person name="Vijayakumar V."/>
            <person name="Gluck-Thaler E."/>
            <person name="Korotkin H.B."/>
            <person name="Matheny P.B."/>
            <person name="Slot J.C."/>
        </authorList>
    </citation>
    <scope>NUCLEOTIDE SEQUENCE [LARGE SCALE GENOMIC DNA]</scope>
    <source>
        <strain evidence="2 3">2629</strain>
    </source>
</reference>
<dbReference type="InParanoid" id="A0A409WV98"/>
<comment type="caution">
    <text evidence="2">The sequence shown here is derived from an EMBL/GenBank/DDBJ whole genome shotgun (WGS) entry which is preliminary data.</text>
</comment>
<name>A0A409WV98_9AGAR</name>
<proteinExistence type="predicted"/>
<accession>A0A409WV98</accession>
<evidence type="ECO:0000313" key="3">
    <source>
        <dbReference type="Proteomes" id="UP000284842"/>
    </source>
</evidence>